<dbReference type="Proteomes" id="UP001551675">
    <property type="component" value="Unassembled WGS sequence"/>
</dbReference>
<feature type="region of interest" description="Disordered" evidence="1">
    <location>
        <begin position="378"/>
        <end position="404"/>
    </location>
</feature>
<accession>A0ABV3GL48</accession>
<dbReference type="EMBL" id="JBFALK010000015">
    <property type="protein sequence ID" value="MEV0972136.1"/>
    <property type="molecule type" value="Genomic_DNA"/>
</dbReference>
<dbReference type="InterPro" id="IPR002513">
    <property type="entry name" value="Tn3_Tnp_DDE_dom"/>
</dbReference>
<name>A0ABV3GL48_MICGL</name>
<evidence type="ECO:0000259" key="2">
    <source>
        <dbReference type="Pfam" id="PF01526"/>
    </source>
</evidence>
<dbReference type="Pfam" id="PF01526">
    <property type="entry name" value="DDE_Tnp_Tn3"/>
    <property type="match status" value="1"/>
</dbReference>
<organism evidence="3 4">
    <name type="scientific">Microtetraspora glauca</name>
    <dbReference type="NCBI Taxonomy" id="1996"/>
    <lineage>
        <taxon>Bacteria</taxon>
        <taxon>Bacillati</taxon>
        <taxon>Actinomycetota</taxon>
        <taxon>Actinomycetes</taxon>
        <taxon>Streptosporangiales</taxon>
        <taxon>Streptosporangiaceae</taxon>
        <taxon>Microtetraspora</taxon>
    </lineage>
</organism>
<keyword evidence="4" id="KW-1185">Reference proteome</keyword>
<evidence type="ECO:0000313" key="3">
    <source>
        <dbReference type="EMBL" id="MEV0972136.1"/>
    </source>
</evidence>
<protein>
    <submittedName>
        <fullName evidence="3">Transposase</fullName>
    </submittedName>
</protein>
<gene>
    <name evidence="3" type="ORF">AB0I59_26355</name>
</gene>
<comment type="caution">
    <text evidence="3">The sequence shown here is derived from an EMBL/GenBank/DDBJ whole genome shotgun (WGS) entry which is preliminary data.</text>
</comment>
<feature type="compositionally biased region" description="Low complexity" evidence="1">
    <location>
        <begin position="378"/>
        <end position="389"/>
    </location>
</feature>
<sequence>MRRRLLLCTFGLGTNMGIKRVADGTAVMAGMEADTEVALRRVRRLFVNRDNLRAAIRAVVNKTLEVRDSTLWGPGTACASDSRKFGSWSANFMTEWHQRYGGAGIMVYWHVERKNVCIYSQVRSTTDSEVASMIEGLLRHLTSAEIDRQYTDTHGASIVGFAFSHLLDFKLLPRLKNVGSARLYRPGLTEAEAWPQLESVLSGKTIDWELIANQYDQMIKYATALRLHTAEAHQMLRRFTRGGPKHSTYRAIEELGRVIRTVFICDYLAAEELRREIHEGLNVVENWNSANKDIFYGKAGDLTGDDRESVEVSALALHLVQAAIVYLNTRMVQIVLAEPKWSKKLTDADRRGLSALFWTHLNLYGKFELDMSKRLDLGPDLESPDLGPDLGPGPKPELAAGQPA</sequence>
<dbReference type="RefSeq" id="WP_061254480.1">
    <property type="nucleotide sequence ID" value="NZ_JBFALK010000015.1"/>
</dbReference>
<evidence type="ECO:0000256" key="1">
    <source>
        <dbReference type="SAM" id="MobiDB-lite"/>
    </source>
</evidence>
<reference evidence="3 4" key="1">
    <citation type="submission" date="2024-06" db="EMBL/GenBank/DDBJ databases">
        <title>The Natural Products Discovery Center: Release of the First 8490 Sequenced Strains for Exploring Actinobacteria Biosynthetic Diversity.</title>
        <authorList>
            <person name="Kalkreuter E."/>
            <person name="Kautsar S.A."/>
            <person name="Yang D."/>
            <person name="Bader C.D."/>
            <person name="Teijaro C.N."/>
            <person name="Fluegel L."/>
            <person name="Davis C.M."/>
            <person name="Simpson J.R."/>
            <person name="Lauterbach L."/>
            <person name="Steele A.D."/>
            <person name="Gui C."/>
            <person name="Meng S."/>
            <person name="Li G."/>
            <person name="Viehrig K."/>
            <person name="Ye F."/>
            <person name="Su P."/>
            <person name="Kiefer A.F."/>
            <person name="Nichols A."/>
            <person name="Cepeda A.J."/>
            <person name="Yan W."/>
            <person name="Fan B."/>
            <person name="Jiang Y."/>
            <person name="Adhikari A."/>
            <person name="Zheng C.-J."/>
            <person name="Schuster L."/>
            <person name="Cowan T.M."/>
            <person name="Smanski M.J."/>
            <person name="Chevrette M.G."/>
            <person name="De Carvalho L.P.S."/>
            <person name="Shen B."/>
        </authorList>
    </citation>
    <scope>NUCLEOTIDE SEQUENCE [LARGE SCALE GENOMIC DNA]</scope>
    <source>
        <strain evidence="3 4">NPDC050100</strain>
    </source>
</reference>
<feature type="domain" description="Tn3 transposase DDE" evidence="2">
    <location>
        <begin position="2"/>
        <end position="367"/>
    </location>
</feature>
<proteinExistence type="predicted"/>
<evidence type="ECO:0000313" key="4">
    <source>
        <dbReference type="Proteomes" id="UP001551675"/>
    </source>
</evidence>